<feature type="domain" description="DNA-binding protein H-NS-like C-terminal" evidence="5">
    <location>
        <begin position="61"/>
        <end position="106"/>
    </location>
</feature>
<dbReference type="EMBL" id="JAAIVJ010000003">
    <property type="protein sequence ID" value="NEY90331.1"/>
    <property type="molecule type" value="Genomic_DNA"/>
</dbReference>
<gene>
    <name evidence="6" type="ORF">G4Z14_08460</name>
</gene>
<reference evidence="6 7" key="1">
    <citation type="submission" date="2020-02" db="EMBL/GenBank/DDBJ databases">
        <authorList>
            <person name="Chen W.-M."/>
        </authorList>
    </citation>
    <scope>NUCLEOTIDE SEQUENCE [LARGE SCALE GENOMIC DNA]</scope>
    <source>
        <strain evidence="6 7">KMS-5</strain>
    </source>
</reference>
<evidence type="ECO:0000256" key="4">
    <source>
        <dbReference type="ARBA" id="ARBA00023125"/>
    </source>
</evidence>
<evidence type="ECO:0000259" key="5">
    <source>
        <dbReference type="SMART" id="SM00528"/>
    </source>
</evidence>
<dbReference type="GO" id="GO:0032993">
    <property type="term" value="C:protein-DNA complex"/>
    <property type="evidence" value="ECO:0007669"/>
    <property type="project" value="TreeGrafter"/>
</dbReference>
<dbReference type="AlphaFoldDB" id="A0A6M0QTJ9"/>
<dbReference type="GO" id="GO:0001217">
    <property type="term" value="F:DNA-binding transcription repressor activity"/>
    <property type="evidence" value="ECO:0007669"/>
    <property type="project" value="TreeGrafter"/>
</dbReference>
<sequence length="106" mass="11701">MTINLDSLSLKELKDLQSQVAKSIASFEDRKKKQALAELEEKAREMGFSLAELTGAAIVKTRKRAPAVPKYANPADKSDTWSGRGRKPRWFEAALKAGKSPEDLAI</sequence>
<dbReference type="PANTHER" id="PTHR38097">
    <property type="match status" value="1"/>
</dbReference>
<evidence type="ECO:0000256" key="3">
    <source>
        <dbReference type="ARBA" id="ARBA00022490"/>
    </source>
</evidence>
<keyword evidence="4" id="KW-0238">DNA-binding</keyword>
<evidence type="ECO:0000256" key="2">
    <source>
        <dbReference type="ARBA" id="ARBA00010610"/>
    </source>
</evidence>
<dbReference type="GO" id="GO:0000976">
    <property type="term" value="F:transcription cis-regulatory region binding"/>
    <property type="evidence" value="ECO:0007669"/>
    <property type="project" value="TreeGrafter"/>
</dbReference>
<proteinExistence type="inferred from homology"/>
<dbReference type="Pfam" id="PF00816">
    <property type="entry name" value="Histone_HNS"/>
    <property type="match status" value="1"/>
</dbReference>
<dbReference type="SUPFAM" id="SSF81273">
    <property type="entry name" value="H-NS histone-like proteins"/>
    <property type="match status" value="1"/>
</dbReference>
<accession>A0A6M0QTJ9</accession>
<dbReference type="GO" id="GO:0003680">
    <property type="term" value="F:minor groove of adenine-thymine-rich DNA binding"/>
    <property type="evidence" value="ECO:0007669"/>
    <property type="project" value="TreeGrafter"/>
</dbReference>
<keyword evidence="3" id="KW-0963">Cytoplasm</keyword>
<dbReference type="RefSeq" id="WP_164624651.1">
    <property type="nucleotide sequence ID" value="NZ_JAAIVJ010000003.1"/>
</dbReference>
<comment type="subcellular location">
    <subcellularLocation>
        <location evidence="1">Cytoplasm</location>
        <location evidence="1">Nucleoid</location>
    </subcellularLocation>
</comment>
<dbReference type="SMART" id="SM00528">
    <property type="entry name" value="HNS"/>
    <property type="match status" value="1"/>
</dbReference>
<evidence type="ECO:0000313" key="7">
    <source>
        <dbReference type="Proteomes" id="UP000477782"/>
    </source>
</evidence>
<dbReference type="Proteomes" id="UP000477782">
    <property type="component" value="Unassembled WGS sequence"/>
</dbReference>
<keyword evidence="7" id="KW-1185">Reference proteome</keyword>
<evidence type="ECO:0000256" key="1">
    <source>
        <dbReference type="ARBA" id="ARBA00004453"/>
    </source>
</evidence>
<dbReference type="GO" id="GO:0005829">
    <property type="term" value="C:cytosol"/>
    <property type="evidence" value="ECO:0007669"/>
    <property type="project" value="TreeGrafter"/>
</dbReference>
<dbReference type="PANTHER" id="PTHR38097:SF2">
    <property type="entry name" value="DNA-BINDING PROTEIN STPA"/>
    <property type="match status" value="1"/>
</dbReference>
<dbReference type="GO" id="GO:0003681">
    <property type="term" value="F:bent DNA binding"/>
    <property type="evidence" value="ECO:0007669"/>
    <property type="project" value="TreeGrafter"/>
</dbReference>
<comment type="caution">
    <text evidence="6">The sequence shown here is derived from an EMBL/GenBank/DDBJ whole genome shotgun (WGS) entry which is preliminary data.</text>
</comment>
<name>A0A6M0QTJ9_9RHOB</name>
<organism evidence="6 7">
    <name type="scientific">Tabrizicola oligotrophica</name>
    <dbReference type="NCBI Taxonomy" id="2710650"/>
    <lineage>
        <taxon>Bacteria</taxon>
        <taxon>Pseudomonadati</taxon>
        <taxon>Pseudomonadota</taxon>
        <taxon>Alphaproteobacteria</taxon>
        <taxon>Rhodobacterales</taxon>
        <taxon>Paracoccaceae</taxon>
        <taxon>Tabrizicola</taxon>
    </lineage>
</organism>
<comment type="similarity">
    <text evidence="2">Belongs to the histone-like protein H-NS family.</text>
</comment>
<evidence type="ECO:0000313" key="6">
    <source>
        <dbReference type="EMBL" id="NEY90331.1"/>
    </source>
</evidence>
<dbReference type="Gene3D" id="4.10.430.10">
    <property type="entry name" value="Histone-like protein H-NS, C-terminal domain"/>
    <property type="match status" value="1"/>
</dbReference>
<dbReference type="InterPro" id="IPR037150">
    <property type="entry name" value="H-NS_C_dom_sf"/>
</dbReference>
<protein>
    <submittedName>
        <fullName evidence="6">H-NS histone family protein</fullName>
    </submittedName>
</protein>
<dbReference type="InterPro" id="IPR027444">
    <property type="entry name" value="H-NS_C_dom"/>
</dbReference>
<dbReference type="GO" id="GO:0009295">
    <property type="term" value="C:nucleoid"/>
    <property type="evidence" value="ECO:0007669"/>
    <property type="project" value="UniProtKB-SubCell"/>
</dbReference>